<reference evidence="1" key="1">
    <citation type="submission" date="2021-01" db="EMBL/GenBank/DDBJ databases">
        <authorList>
            <person name="Corre E."/>
            <person name="Pelletier E."/>
            <person name="Niang G."/>
            <person name="Scheremetjew M."/>
            <person name="Finn R."/>
            <person name="Kale V."/>
            <person name="Holt S."/>
            <person name="Cochrane G."/>
            <person name="Meng A."/>
            <person name="Brown T."/>
            <person name="Cohen L."/>
        </authorList>
    </citation>
    <scope>NUCLEOTIDE SEQUENCE</scope>
    <source>
        <strain evidence="1">CCMP3105</strain>
    </source>
</reference>
<sequence length="374" mass="41886">MGIPSPFVGAAGSPVLGRSKQATPEQPLLETFDEFKGLEVFELCPPHIDVQKAKVFSAWDSAPEAPPKLERFRTMPVPAWPSHLPDYLNQATELNTFLEVPEFGMDAEEPPRRRAGSDFTGLRELTKEEVDVRLEDLFKPLPPAEAGPAAEAAAWQDAAYEQQWCWMVPDEVNGGWMMMYDNTCQDPSQMWPAQSQGFSEEADSIPRFPPLPPAEEAYKPKWVYGSSWPFNHAPTTLILDNLPEELTQTEFLAVLDASGFHGLYDFVFLPASLRSGRSQGNAIVNLTRHSYGLALAARAQGFAEWGPSYDGSRCEVKWSLPLQGIVEHIENYRNHPANHESVPDGFRPAHFVNGWQVPFPSPTRRLRAPRLGFR</sequence>
<evidence type="ECO:0000313" key="1">
    <source>
        <dbReference type="EMBL" id="CAE4573494.1"/>
    </source>
</evidence>
<dbReference type="AlphaFoldDB" id="A0A7S4VAR6"/>
<name>A0A7S4VAR6_9DINO</name>
<protein>
    <recommendedName>
        <fullName evidence="2">RRM domain-containing protein</fullName>
    </recommendedName>
</protein>
<gene>
    <name evidence="1" type="ORF">AMON00008_LOCUS13113</name>
</gene>
<accession>A0A7S4VAR6</accession>
<organism evidence="1">
    <name type="scientific">Alexandrium monilatum</name>
    <dbReference type="NCBI Taxonomy" id="311494"/>
    <lineage>
        <taxon>Eukaryota</taxon>
        <taxon>Sar</taxon>
        <taxon>Alveolata</taxon>
        <taxon>Dinophyceae</taxon>
        <taxon>Gonyaulacales</taxon>
        <taxon>Pyrocystaceae</taxon>
        <taxon>Alexandrium</taxon>
    </lineage>
</organism>
<evidence type="ECO:0008006" key="2">
    <source>
        <dbReference type="Google" id="ProtNLM"/>
    </source>
</evidence>
<dbReference type="EMBL" id="HBNR01019748">
    <property type="protein sequence ID" value="CAE4573494.1"/>
    <property type="molecule type" value="Transcribed_RNA"/>
</dbReference>
<proteinExistence type="predicted"/>